<comment type="caution">
    <text evidence="2">The sequence shown here is derived from an EMBL/GenBank/DDBJ whole genome shotgun (WGS) entry which is preliminary data.</text>
</comment>
<feature type="compositionally biased region" description="Acidic residues" evidence="1">
    <location>
        <begin position="441"/>
        <end position="471"/>
    </location>
</feature>
<accession>A0AAD7IMI2</accession>
<feature type="compositionally biased region" description="Low complexity" evidence="1">
    <location>
        <begin position="54"/>
        <end position="71"/>
    </location>
</feature>
<name>A0AAD7IMI2_9AGAR</name>
<dbReference type="EMBL" id="JARJLG010000099">
    <property type="protein sequence ID" value="KAJ7746178.1"/>
    <property type="molecule type" value="Genomic_DNA"/>
</dbReference>
<dbReference type="AlphaFoldDB" id="A0AAD7IMI2"/>
<feature type="region of interest" description="Disordered" evidence="1">
    <location>
        <begin position="1"/>
        <end position="76"/>
    </location>
</feature>
<evidence type="ECO:0000313" key="2">
    <source>
        <dbReference type="EMBL" id="KAJ7746178.1"/>
    </source>
</evidence>
<organism evidence="2 3">
    <name type="scientific">Mycena maculata</name>
    <dbReference type="NCBI Taxonomy" id="230809"/>
    <lineage>
        <taxon>Eukaryota</taxon>
        <taxon>Fungi</taxon>
        <taxon>Dikarya</taxon>
        <taxon>Basidiomycota</taxon>
        <taxon>Agaricomycotina</taxon>
        <taxon>Agaricomycetes</taxon>
        <taxon>Agaricomycetidae</taxon>
        <taxon>Agaricales</taxon>
        <taxon>Marasmiineae</taxon>
        <taxon>Mycenaceae</taxon>
        <taxon>Mycena</taxon>
    </lineage>
</organism>
<keyword evidence="3" id="KW-1185">Reference proteome</keyword>
<gene>
    <name evidence="2" type="ORF">DFH07DRAFT_963050</name>
</gene>
<evidence type="ECO:0000313" key="3">
    <source>
        <dbReference type="Proteomes" id="UP001215280"/>
    </source>
</evidence>
<proteinExistence type="predicted"/>
<dbReference type="Proteomes" id="UP001215280">
    <property type="component" value="Unassembled WGS sequence"/>
</dbReference>
<feature type="region of interest" description="Disordered" evidence="1">
    <location>
        <begin position="434"/>
        <end position="471"/>
    </location>
</feature>
<evidence type="ECO:0000256" key="1">
    <source>
        <dbReference type="SAM" id="MobiDB-lite"/>
    </source>
</evidence>
<reference evidence="2" key="1">
    <citation type="submission" date="2023-03" db="EMBL/GenBank/DDBJ databases">
        <title>Massive genome expansion in bonnet fungi (Mycena s.s.) driven by repeated elements and novel gene families across ecological guilds.</title>
        <authorList>
            <consortium name="Lawrence Berkeley National Laboratory"/>
            <person name="Harder C.B."/>
            <person name="Miyauchi S."/>
            <person name="Viragh M."/>
            <person name="Kuo A."/>
            <person name="Thoen E."/>
            <person name="Andreopoulos B."/>
            <person name="Lu D."/>
            <person name="Skrede I."/>
            <person name="Drula E."/>
            <person name="Henrissat B."/>
            <person name="Morin E."/>
            <person name="Kohler A."/>
            <person name="Barry K."/>
            <person name="LaButti K."/>
            <person name="Morin E."/>
            <person name="Salamov A."/>
            <person name="Lipzen A."/>
            <person name="Mereny Z."/>
            <person name="Hegedus B."/>
            <person name="Baldrian P."/>
            <person name="Stursova M."/>
            <person name="Weitz H."/>
            <person name="Taylor A."/>
            <person name="Grigoriev I.V."/>
            <person name="Nagy L.G."/>
            <person name="Martin F."/>
            <person name="Kauserud H."/>
        </authorList>
    </citation>
    <scope>NUCLEOTIDE SEQUENCE</scope>
    <source>
        <strain evidence="2">CBHHK188m</strain>
    </source>
</reference>
<protein>
    <submittedName>
        <fullName evidence="2">Uncharacterized protein</fullName>
    </submittedName>
</protein>
<sequence>MPPKSTTRPRHKPIVNFGSNGTSRKRCTSPAEEDPVTGTATSSKKKARTGGPLGSTNASASASGATGTNTAPETTLIKKRVRNRWGVSPKEVPPEAKLTQRAFQCFIRGLCGMLTQTDILPSSLEAQRHYDKRYDNVVDFHQHMRHLIDESRKAVSAAMELATKLVKDAERISGPIANDIARIPEVHLATVFTMILKAGLQGFCPDLEGPVQSRYNQLHRHLAISGFRFLSSSFALSTLEVNPKKIKMERHRPGSLAQSVKNGVEYKARSRLSQVRFKTATEMGLRKLVLRMACVEEAHSDDEHRNGVCYTRNKPGRNPVPAKFFHEDLDPAAEAYRKRNTKPGQNVISESPSLFGTILPPNVPVNYFTPEFFNALTVKERAQYAKTCVAFPLEEFAFDEAHEDWKKMGKKEFMEMYGNDVLEYHDIPSQEEIDELPKSDVEDDEEEVEIDLEDTEDEAEDEMEVEDELGS</sequence>